<reference evidence="3 4" key="1">
    <citation type="submission" date="2016-08" db="EMBL/GenBank/DDBJ databases">
        <title>A Parts List for Fungal Cellulosomes Revealed by Comparative Genomics.</title>
        <authorList>
            <consortium name="DOE Joint Genome Institute"/>
            <person name="Haitjema C.H."/>
            <person name="Gilmore S.P."/>
            <person name="Henske J.K."/>
            <person name="Solomon K.V."/>
            <person name="De Groot R."/>
            <person name="Kuo A."/>
            <person name="Mondo S.J."/>
            <person name="Salamov A.A."/>
            <person name="Labutti K."/>
            <person name="Zhao Z."/>
            <person name="Chiniquy J."/>
            <person name="Barry K."/>
            <person name="Brewer H.M."/>
            <person name="Purvine S.O."/>
            <person name="Wright A.T."/>
            <person name="Boxma B."/>
            <person name="Van Alen T."/>
            <person name="Hackstein J.H."/>
            <person name="Baker S.E."/>
            <person name="Grigoriev I.V."/>
            <person name="O'Malley M.A."/>
        </authorList>
    </citation>
    <scope>NUCLEOTIDE SEQUENCE [LARGE SCALE GENOMIC DNA]</scope>
    <source>
        <strain evidence="3 4">G1</strain>
    </source>
</reference>
<gene>
    <name evidence="3" type="ORF">LY90DRAFT_703090</name>
</gene>
<name>A0A1Y2CQE7_9FUNG</name>
<keyword evidence="1" id="KW-0812">Transmembrane</keyword>
<feature type="transmembrane region" description="Helical" evidence="1">
    <location>
        <begin position="188"/>
        <end position="209"/>
    </location>
</feature>
<evidence type="ECO:0000256" key="1">
    <source>
        <dbReference type="SAM" id="Phobius"/>
    </source>
</evidence>
<comment type="caution">
    <text evidence="3">The sequence shown here is derived from an EMBL/GenBank/DDBJ whole genome shotgun (WGS) entry which is preliminary data.</text>
</comment>
<proteinExistence type="predicted"/>
<accession>A0A1Y2CQE7</accession>
<protein>
    <recommendedName>
        <fullName evidence="5">EGF-like domain-containing protein</fullName>
    </recommendedName>
</protein>
<keyword evidence="1" id="KW-1133">Transmembrane helix</keyword>
<keyword evidence="2" id="KW-0732">Signal</keyword>
<evidence type="ECO:0000256" key="2">
    <source>
        <dbReference type="SAM" id="SignalP"/>
    </source>
</evidence>
<feature type="chain" id="PRO_5013141552" description="EGF-like domain-containing protein" evidence="2">
    <location>
        <begin position="23"/>
        <end position="224"/>
    </location>
</feature>
<dbReference type="EMBL" id="MCOG01000100">
    <property type="protein sequence ID" value="ORY49258.1"/>
    <property type="molecule type" value="Genomic_DNA"/>
</dbReference>
<dbReference type="Proteomes" id="UP000193920">
    <property type="component" value="Unassembled WGS sequence"/>
</dbReference>
<evidence type="ECO:0000313" key="4">
    <source>
        <dbReference type="Proteomes" id="UP000193920"/>
    </source>
</evidence>
<dbReference type="OrthoDB" id="10053231at2759"/>
<evidence type="ECO:0000313" key="3">
    <source>
        <dbReference type="EMBL" id="ORY49258.1"/>
    </source>
</evidence>
<feature type="signal peptide" evidence="2">
    <location>
        <begin position="1"/>
        <end position="22"/>
    </location>
</feature>
<keyword evidence="1" id="KW-0472">Membrane</keyword>
<organism evidence="3 4">
    <name type="scientific">Neocallimastix californiae</name>
    <dbReference type="NCBI Taxonomy" id="1754190"/>
    <lineage>
        <taxon>Eukaryota</taxon>
        <taxon>Fungi</taxon>
        <taxon>Fungi incertae sedis</taxon>
        <taxon>Chytridiomycota</taxon>
        <taxon>Chytridiomycota incertae sedis</taxon>
        <taxon>Neocallimastigomycetes</taxon>
        <taxon>Neocallimastigales</taxon>
        <taxon>Neocallimastigaceae</taxon>
        <taxon>Neocallimastix</taxon>
    </lineage>
</organism>
<dbReference type="AlphaFoldDB" id="A0A1Y2CQE7"/>
<keyword evidence="4" id="KW-1185">Reference proteome</keyword>
<sequence length="224" mass="25763">MSLCFILVIYTFFAFYFQCGYSIYDVESDDLPYQYAYHVNTTTNSIEECEYCQVSICKGSYCFKADDMLHLPFIEIPINTNTSLLNNNSEHQKNKVNRYILEPYIFYLDTYMVDEITMECTKDSQCFTNKCVDTRCAFNENGDIKLCIDGHCGRFVGDPCTTGDECAKGYCDEECVLPKQPERETNTILEFIGILGILIIIVLIVFCIARYKSNTKASNTESYK</sequence>
<evidence type="ECO:0008006" key="5">
    <source>
        <dbReference type="Google" id="ProtNLM"/>
    </source>
</evidence>